<feature type="compositionally biased region" description="Polar residues" evidence="1">
    <location>
        <begin position="8"/>
        <end position="18"/>
    </location>
</feature>
<gene>
    <name evidence="2" type="ORF">BaRGS_00033249</name>
</gene>
<dbReference type="EMBL" id="JACVVK020000404">
    <property type="protein sequence ID" value="KAK7475493.1"/>
    <property type="molecule type" value="Genomic_DNA"/>
</dbReference>
<accession>A0ABD0JKG5</accession>
<evidence type="ECO:0000313" key="3">
    <source>
        <dbReference type="Proteomes" id="UP001519460"/>
    </source>
</evidence>
<name>A0ABD0JKG5_9CAEN</name>
<keyword evidence="3" id="KW-1185">Reference proteome</keyword>
<sequence length="74" mass="7990">MCHYRHSLGQTFRDTSGNQTGGQGDADCALPREFRRTVAAEITLLSLTFGGWGFGSLPSVVRPGIICDHSHLEG</sequence>
<evidence type="ECO:0000313" key="2">
    <source>
        <dbReference type="EMBL" id="KAK7475493.1"/>
    </source>
</evidence>
<dbReference type="Proteomes" id="UP001519460">
    <property type="component" value="Unassembled WGS sequence"/>
</dbReference>
<comment type="caution">
    <text evidence="2">The sequence shown here is derived from an EMBL/GenBank/DDBJ whole genome shotgun (WGS) entry which is preliminary data.</text>
</comment>
<feature type="region of interest" description="Disordered" evidence="1">
    <location>
        <begin position="1"/>
        <end position="26"/>
    </location>
</feature>
<dbReference type="AlphaFoldDB" id="A0ABD0JKG5"/>
<reference evidence="2 3" key="1">
    <citation type="journal article" date="2023" name="Sci. Data">
        <title>Genome assembly of the Korean intertidal mud-creeper Batillaria attramentaria.</title>
        <authorList>
            <person name="Patra A.K."/>
            <person name="Ho P.T."/>
            <person name="Jun S."/>
            <person name="Lee S.J."/>
            <person name="Kim Y."/>
            <person name="Won Y.J."/>
        </authorList>
    </citation>
    <scope>NUCLEOTIDE SEQUENCE [LARGE SCALE GENOMIC DNA]</scope>
    <source>
        <strain evidence="2">Wonlab-2016</strain>
    </source>
</reference>
<proteinExistence type="predicted"/>
<organism evidence="2 3">
    <name type="scientific">Batillaria attramentaria</name>
    <dbReference type="NCBI Taxonomy" id="370345"/>
    <lineage>
        <taxon>Eukaryota</taxon>
        <taxon>Metazoa</taxon>
        <taxon>Spiralia</taxon>
        <taxon>Lophotrochozoa</taxon>
        <taxon>Mollusca</taxon>
        <taxon>Gastropoda</taxon>
        <taxon>Caenogastropoda</taxon>
        <taxon>Sorbeoconcha</taxon>
        <taxon>Cerithioidea</taxon>
        <taxon>Batillariidae</taxon>
        <taxon>Batillaria</taxon>
    </lineage>
</organism>
<evidence type="ECO:0000256" key="1">
    <source>
        <dbReference type="SAM" id="MobiDB-lite"/>
    </source>
</evidence>
<protein>
    <submittedName>
        <fullName evidence="2">Uncharacterized protein</fullName>
    </submittedName>
</protein>